<feature type="non-terminal residue" evidence="1">
    <location>
        <position position="1"/>
    </location>
</feature>
<gene>
    <name evidence="1" type="ORF">QYT958_LOCUS43416</name>
</gene>
<evidence type="ECO:0000313" key="2">
    <source>
        <dbReference type="Proteomes" id="UP000663848"/>
    </source>
</evidence>
<accession>A0A822DKN0</accession>
<reference evidence="1" key="1">
    <citation type="submission" date="2021-02" db="EMBL/GenBank/DDBJ databases">
        <authorList>
            <person name="Nowell W R."/>
        </authorList>
    </citation>
    <scope>NUCLEOTIDE SEQUENCE</scope>
</reference>
<sequence>ECGRGIPDEERERRSIDEGEGDILVSIFVSISHSFVYSFNI</sequence>
<name>A0A822DKN0_9BILA</name>
<dbReference type="EMBL" id="CAJOBR010061431">
    <property type="protein sequence ID" value="CAF5073344.1"/>
    <property type="molecule type" value="Genomic_DNA"/>
</dbReference>
<proteinExistence type="predicted"/>
<comment type="caution">
    <text evidence="1">The sequence shown here is derived from an EMBL/GenBank/DDBJ whole genome shotgun (WGS) entry which is preliminary data.</text>
</comment>
<protein>
    <submittedName>
        <fullName evidence="1">Uncharacterized protein</fullName>
    </submittedName>
</protein>
<organism evidence="1 2">
    <name type="scientific">Rotaria socialis</name>
    <dbReference type="NCBI Taxonomy" id="392032"/>
    <lineage>
        <taxon>Eukaryota</taxon>
        <taxon>Metazoa</taxon>
        <taxon>Spiralia</taxon>
        <taxon>Gnathifera</taxon>
        <taxon>Rotifera</taxon>
        <taxon>Eurotatoria</taxon>
        <taxon>Bdelloidea</taxon>
        <taxon>Philodinida</taxon>
        <taxon>Philodinidae</taxon>
        <taxon>Rotaria</taxon>
    </lineage>
</organism>
<dbReference type="Proteomes" id="UP000663848">
    <property type="component" value="Unassembled WGS sequence"/>
</dbReference>
<evidence type="ECO:0000313" key="1">
    <source>
        <dbReference type="EMBL" id="CAF5073344.1"/>
    </source>
</evidence>
<dbReference type="AlphaFoldDB" id="A0A822DKN0"/>